<dbReference type="Pfam" id="PF00534">
    <property type="entry name" value="Glycos_transf_1"/>
    <property type="match status" value="1"/>
</dbReference>
<dbReference type="OrthoDB" id="179766at2"/>
<sequence length="409" mass="46553">MKQIIFLTYLNLWSMEKGKGAQSFFKTIDAYAKDGWDVILVNPNYKIGETPEINGVVNYNFKPFFFPLTKVKKISFLGRILHSLHGNYILYKIAKNIIEESQGNSCVYAYEVHGARAAKKLANKFGLPLVTRFQGTVLHPIKDNCINRLKKYPHFNALSTNADITIMTDDGTHGDKVLKRLGNQSNTIKFWRNGVDINRSNEVNIDNISEIRKKCDIRENDKVLLTVSRLASWKRLDRSINAMEKLVDIDRNIKLVIVGDGDEKENLMKLAKKLSVTDNVCFIGAVEQSEIKDYMEIADIFLSLYDLSNVGNPLLEAMSCGKPIITLNVGDTSSLIMNNQNGVLLDVNNLDLLPTEIIKILEDQNYAKTLGENAKAYAEREFWSWDERMEAELNIVNKLHQEYYGVNND</sequence>
<dbReference type="InterPro" id="IPR050194">
    <property type="entry name" value="Glycosyltransferase_grp1"/>
</dbReference>
<proteinExistence type="predicted"/>
<dbReference type="Proteomes" id="UP000321547">
    <property type="component" value="Unassembled WGS sequence"/>
</dbReference>
<dbReference type="Gene3D" id="3.40.50.2000">
    <property type="entry name" value="Glycogen Phosphorylase B"/>
    <property type="match status" value="2"/>
</dbReference>
<evidence type="ECO:0000313" key="3">
    <source>
        <dbReference type="EMBL" id="SFP44748.1"/>
    </source>
</evidence>
<dbReference type="PANTHER" id="PTHR45947">
    <property type="entry name" value="SULFOQUINOVOSYL TRANSFERASE SQD2"/>
    <property type="match status" value="1"/>
</dbReference>
<dbReference type="SUPFAM" id="SSF53756">
    <property type="entry name" value="UDP-Glycosyltransferase/glycogen phosphorylase"/>
    <property type="match status" value="1"/>
</dbReference>
<dbReference type="STRING" id="306540.SAMN05421839_12111"/>
<dbReference type="RefSeq" id="WP_089832288.1">
    <property type="nucleotide sequence ID" value="NZ_BJWI01000024.1"/>
</dbReference>
<evidence type="ECO:0000313" key="4">
    <source>
        <dbReference type="Proteomes" id="UP000242243"/>
    </source>
</evidence>
<evidence type="ECO:0000313" key="2">
    <source>
        <dbReference type="EMBL" id="GEM02102.1"/>
    </source>
</evidence>
<name>A0A1I5QES0_9BACI</name>
<dbReference type="AlphaFoldDB" id="A0A1I5QES0"/>
<reference evidence="3 4" key="1">
    <citation type="submission" date="2016-10" db="EMBL/GenBank/DDBJ databases">
        <authorList>
            <person name="de Groot N.N."/>
        </authorList>
    </citation>
    <scope>NUCLEOTIDE SEQUENCE [LARGE SCALE GENOMIC DNA]</scope>
    <source>
        <strain evidence="3 4">DSM 17073</strain>
    </source>
</reference>
<keyword evidence="3" id="KW-0808">Transferase</keyword>
<dbReference type="Proteomes" id="UP000242243">
    <property type="component" value="Unassembled WGS sequence"/>
</dbReference>
<dbReference type="CDD" id="cd03801">
    <property type="entry name" value="GT4_PimA-like"/>
    <property type="match status" value="1"/>
</dbReference>
<dbReference type="GO" id="GO:0016757">
    <property type="term" value="F:glycosyltransferase activity"/>
    <property type="evidence" value="ECO:0007669"/>
    <property type="project" value="InterPro"/>
</dbReference>
<dbReference type="EMBL" id="BJWI01000024">
    <property type="protein sequence ID" value="GEM02102.1"/>
    <property type="molecule type" value="Genomic_DNA"/>
</dbReference>
<evidence type="ECO:0000259" key="1">
    <source>
        <dbReference type="Pfam" id="PF00534"/>
    </source>
</evidence>
<dbReference type="InterPro" id="IPR001296">
    <property type="entry name" value="Glyco_trans_1"/>
</dbReference>
<protein>
    <submittedName>
        <fullName evidence="3">Glycosyltransferase involved in cell wall bisynthesis</fullName>
    </submittedName>
</protein>
<gene>
    <name evidence="2" type="ORF">HHA03_16340</name>
    <name evidence="3" type="ORF">SAMN05421839_12111</name>
</gene>
<evidence type="ECO:0000313" key="5">
    <source>
        <dbReference type="Proteomes" id="UP000321547"/>
    </source>
</evidence>
<organism evidence="3 4">
    <name type="scientific">Halolactibacillus halophilus</name>
    <dbReference type="NCBI Taxonomy" id="306540"/>
    <lineage>
        <taxon>Bacteria</taxon>
        <taxon>Bacillati</taxon>
        <taxon>Bacillota</taxon>
        <taxon>Bacilli</taxon>
        <taxon>Bacillales</taxon>
        <taxon>Bacillaceae</taxon>
        <taxon>Halolactibacillus</taxon>
    </lineage>
</organism>
<keyword evidence="5" id="KW-1185">Reference proteome</keyword>
<dbReference type="EMBL" id="FOXC01000021">
    <property type="protein sequence ID" value="SFP44748.1"/>
    <property type="molecule type" value="Genomic_DNA"/>
</dbReference>
<feature type="domain" description="Glycosyl transferase family 1" evidence="1">
    <location>
        <begin position="209"/>
        <end position="375"/>
    </location>
</feature>
<dbReference type="PANTHER" id="PTHR45947:SF3">
    <property type="entry name" value="SULFOQUINOVOSYL TRANSFERASE SQD2"/>
    <property type="match status" value="1"/>
</dbReference>
<accession>A0A1I5QES0</accession>
<reference evidence="2 5" key="2">
    <citation type="submission" date="2019-07" db="EMBL/GenBank/DDBJ databases">
        <title>Whole genome shotgun sequence of Halolactibacillus halophilus NBRC 100868.</title>
        <authorList>
            <person name="Hosoyama A."/>
            <person name="Uohara A."/>
            <person name="Ohji S."/>
            <person name="Ichikawa N."/>
        </authorList>
    </citation>
    <scope>NUCLEOTIDE SEQUENCE [LARGE SCALE GENOMIC DNA]</scope>
    <source>
        <strain evidence="2 5">NBRC 100868</strain>
    </source>
</reference>